<dbReference type="Gene3D" id="3.90.190.10">
    <property type="entry name" value="Protein tyrosine phosphatase superfamily"/>
    <property type="match status" value="1"/>
</dbReference>
<evidence type="ECO:0000259" key="3">
    <source>
        <dbReference type="PROSITE" id="PS50056"/>
    </source>
</evidence>
<evidence type="ECO:0000313" key="5">
    <source>
        <dbReference type="Proteomes" id="UP001229651"/>
    </source>
</evidence>
<dbReference type="InterPro" id="IPR000387">
    <property type="entry name" value="Tyr_Pase_dom"/>
</dbReference>
<name>A0ABU0F6J9_9PSEU</name>
<dbReference type="PANTHER" id="PTHR31126:SF1">
    <property type="entry name" value="TYROSINE SPECIFIC PROTEIN PHOSPHATASES DOMAIN-CONTAINING PROTEIN"/>
    <property type="match status" value="1"/>
</dbReference>
<reference evidence="4 5" key="1">
    <citation type="submission" date="2023-07" db="EMBL/GenBank/DDBJ databases">
        <title>Sequencing the genomes of 1000 actinobacteria strains.</title>
        <authorList>
            <person name="Klenk H.-P."/>
        </authorList>
    </citation>
    <scope>NUCLEOTIDE SEQUENCE [LARGE SCALE GENOMIC DNA]</scope>
    <source>
        <strain evidence="4 5">DSM 45805</strain>
    </source>
</reference>
<dbReference type="EMBL" id="JAUSUT010000001">
    <property type="protein sequence ID" value="MDQ0382959.1"/>
    <property type="molecule type" value="Genomic_DNA"/>
</dbReference>
<evidence type="ECO:0000256" key="2">
    <source>
        <dbReference type="SAM" id="MobiDB-lite"/>
    </source>
</evidence>
<accession>A0ABU0F6J9</accession>
<dbReference type="PROSITE" id="PS00383">
    <property type="entry name" value="TYR_PHOSPHATASE_1"/>
    <property type="match status" value="1"/>
</dbReference>
<dbReference type="PANTHER" id="PTHR31126">
    <property type="entry name" value="TYROSINE-PROTEIN PHOSPHATASE"/>
    <property type="match status" value="1"/>
</dbReference>
<feature type="domain" description="Tyrosine specific protein phosphatases" evidence="3">
    <location>
        <begin position="114"/>
        <end position="182"/>
    </location>
</feature>
<evidence type="ECO:0000256" key="1">
    <source>
        <dbReference type="ARBA" id="ARBA00009580"/>
    </source>
</evidence>
<keyword evidence="5" id="KW-1185">Reference proteome</keyword>
<proteinExistence type="inferred from homology"/>
<dbReference type="RefSeq" id="WP_306998582.1">
    <property type="nucleotide sequence ID" value="NZ_JAUSUT010000001.1"/>
</dbReference>
<gene>
    <name evidence="4" type="ORF">FB470_006953</name>
</gene>
<comment type="similarity">
    <text evidence="1">Belongs to the protein-tyrosine phosphatase family.</text>
</comment>
<dbReference type="Proteomes" id="UP001229651">
    <property type="component" value="Unassembled WGS sequence"/>
</dbReference>
<evidence type="ECO:0000313" key="4">
    <source>
        <dbReference type="EMBL" id="MDQ0382959.1"/>
    </source>
</evidence>
<protein>
    <recommendedName>
        <fullName evidence="3">Tyrosine specific protein phosphatases domain-containing protein</fullName>
    </recommendedName>
</protein>
<dbReference type="Pfam" id="PF13350">
    <property type="entry name" value="Y_phosphatase3"/>
    <property type="match status" value="1"/>
</dbReference>
<dbReference type="PROSITE" id="PS50056">
    <property type="entry name" value="TYR_PHOSPHATASE_2"/>
    <property type="match status" value="1"/>
</dbReference>
<dbReference type="SUPFAM" id="SSF52799">
    <property type="entry name" value="(Phosphotyrosine protein) phosphatases II"/>
    <property type="match status" value="1"/>
</dbReference>
<dbReference type="InterPro" id="IPR026893">
    <property type="entry name" value="Tyr/Ser_Pase_IphP-type"/>
</dbReference>
<organism evidence="4 5">
    <name type="scientific">Amycolatopsis thermophila</name>
    <dbReference type="NCBI Taxonomy" id="206084"/>
    <lineage>
        <taxon>Bacteria</taxon>
        <taxon>Bacillati</taxon>
        <taxon>Actinomycetota</taxon>
        <taxon>Actinomycetes</taxon>
        <taxon>Pseudonocardiales</taxon>
        <taxon>Pseudonocardiaceae</taxon>
        <taxon>Amycolatopsis</taxon>
    </lineage>
</organism>
<dbReference type="InterPro" id="IPR016130">
    <property type="entry name" value="Tyr_Pase_AS"/>
</dbReference>
<feature type="region of interest" description="Disordered" evidence="2">
    <location>
        <begin position="243"/>
        <end position="279"/>
    </location>
</feature>
<sequence>MSRYPGLLGFRDLGGLRLSDGGRLRHGVLFRSGTPQFLAADTARALLADTGIRSTVDLRLPPEIAREGRGPLDELGVRHIPVSFRIGGVAPGSAVAPMDGDDPLVTRYLGYLDEDAATVVSLVLRLLEPGVLPALVHCTVGKDRTGVAVALALDAVGVRRDDIAADYARDPDDVVAGMDRLRHMASYGAAAAVYPPEAWTAPPEAILRFLRQADARHGGSRALMREHGVTDRDIARLREVLTGATRVGPHGHPVPPGRPGGQARSKSANVDGSSNNGKS</sequence>
<comment type="caution">
    <text evidence="4">The sequence shown here is derived from an EMBL/GenBank/DDBJ whole genome shotgun (WGS) entry which is preliminary data.</text>
</comment>
<feature type="compositionally biased region" description="Polar residues" evidence="2">
    <location>
        <begin position="264"/>
        <end position="279"/>
    </location>
</feature>
<dbReference type="InterPro" id="IPR029021">
    <property type="entry name" value="Prot-tyrosine_phosphatase-like"/>
</dbReference>